<protein>
    <submittedName>
        <fullName evidence="2">Uncharacterized protein</fullName>
    </submittedName>
</protein>
<organism evidence="2 3">
    <name type="scientific">Clonorchis sinensis</name>
    <name type="common">Chinese liver fluke</name>
    <dbReference type="NCBI Taxonomy" id="79923"/>
    <lineage>
        <taxon>Eukaryota</taxon>
        <taxon>Metazoa</taxon>
        <taxon>Spiralia</taxon>
        <taxon>Lophotrochozoa</taxon>
        <taxon>Platyhelminthes</taxon>
        <taxon>Trematoda</taxon>
        <taxon>Digenea</taxon>
        <taxon>Opisthorchiida</taxon>
        <taxon>Opisthorchiata</taxon>
        <taxon>Opisthorchiidae</taxon>
        <taxon>Clonorchis</taxon>
    </lineage>
</organism>
<name>G7YSI6_CLOSI</name>
<accession>G7YSI6</accession>
<reference evidence="2" key="1">
    <citation type="journal article" date="2011" name="Genome Biol.">
        <title>The draft genome of the carcinogenic human liver fluke Clonorchis sinensis.</title>
        <authorList>
            <person name="Wang X."/>
            <person name="Chen W."/>
            <person name="Huang Y."/>
            <person name="Sun J."/>
            <person name="Men J."/>
            <person name="Liu H."/>
            <person name="Luo F."/>
            <person name="Guo L."/>
            <person name="Lv X."/>
            <person name="Deng C."/>
            <person name="Zhou C."/>
            <person name="Fan Y."/>
            <person name="Li X."/>
            <person name="Huang L."/>
            <person name="Hu Y."/>
            <person name="Liang C."/>
            <person name="Hu X."/>
            <person name="Xu J."/>
            <person name="Yu X."/>
        </authorList>
    </citation>
    <scope>NUCLEOTIDE SEQUENCE [LARGE SCALE GENOMIC DNA]</scope>
    <source>
        <strain evidence="2">Henan</strain>
    </source>
</reference>
<keyword evidence="3" id="KW-1185">Reference proteome</keyword>
<dbReference type="Proteomes" id="UP000008909">
    <property type="component" value="Unassembled WGS sequence"/>
</dbReference>
<sequence length="499" mass="57304">MHHRLMDKILQSSTGRVNCPAEKPIRRDLHRPRDNTRSKKQLVHCNNRTERQLNRYSSGTMRSVNDCQGVLIRDYRTDEEHARLPFSHIGIGVLREASWPNKMDPSFKATTVNLGAAEHTVAAERYFRYPHLRHQFVHHHKLHPILSAQHFPEQAKQFTYGRKRLVFDEETNYVASTQQSWPALPVAVVYVLSGKDLATFIGYKLPQITQPCSILQQDIGSVQFLFDSKHMRENLVPLFTLCFFGSENNDVCTIQFGKVHPQRDLNIVVFTLLSDHLINNATDYELRVIFQPLQWAVMVLVWPSACERRLLHLSGYLQTTDSFLSNFSLRYNLHWFTYYVLRLFLIYVPTSCWCDSMKGTYGELTTLISATKSSDVVTITGYYKLRVGPVTERRPHRSVTRFVYCHSLQSYTGESTYDIHGAFHISGARAPKLSPSKCSYPVSELTEHTTIIIDGTTSVVNTDASLPYSRNLSESHILEKITISVLHADRTNSDDRSCF</sequence>
<feature type="compositionally biased region" description="Basic and acidic residues" evidence="1">
    <location>
        <begin position="23"/>
        <end position="37"/>
    </location>
</feature>
<dbReference type="AlphaFoldDB" id="G7YSI6"/>
<proteinExistence type="predicted"/>
<evidence type="ECO:0000313" key="2">
    <source>
        <dbReference type="EMBL" id="GAA55916.1"/>
    </source>
</evidence>
<evidence type="ECO:0000256" key="1">
    <source>
        <dbReference type="SAM" id="MobiDB-lite"/>
    </source>
</evidence>
<feature type="region of interest" description="Disordered" evidence="1">
    <location>
        <begin position="1"/>
        <end position="41"/>
    </location>
</feature>
<gene>
    <name evidence="2" type="ORF">CLF_109362</name>
</gene>
<evidence type="ECO:0000313" key="3">
    <source>
        <dbReference type="Proteomes" id="UP000008909"/>
    </source>
</evidence>
<dbReference type="EMBL" id="DF144113">
    <property type="protein sequence ID" value="GAA55916.1"/>
    <property type="molecule type" value="Genomic_DNA"/>
</dbReference>
<reference key="2">
    <citation type="submission" date="2011-10" db="EMBL/GenBank/DDBJ databases">
        <title>The genome and transcriptome sequence of Clonorchis sinensis provide insights into the carcinogenic liver fluke.</title>
        <authorList>
            <person name="Wang X."/>
            <person name="Huang Y."/>
            <person name="Chen W."/>
            <person name="Liu H."/>
            <person name="Guo L."/>
            <person name="Chen Y."/>
            <person name="Luo F."/>
            <person name="Zhou W."/>
            <person name="Sun J."/>
            <person name="Mao Q."/>
            <person name="Liang P."/>
            <person name="Zhou C."/>
            <person name="Tian Y."/>
            <person name="Men J."/>
            <person name="Lv X."/>
            <person name="Huang L."/>
            <person name="Zhou J."/>
            <person name="Hu Y."/>
            <person name="Li R."/>
            <person name="Zhang F."/>
            <person name="Lei H."/>
            <person name="Li X."/>
            <person name="Hu X."/>
            <person name="Liang C."/>
            <person name="Xu J."/>
            <person name="Wu Z."/>
            <person name="Yu X."/>
        </authorList>
    </citation>
    <scope>NUCLEOTIDE SEQUENCE</scope>
    <source>
        <strain>Henan</strain>
    </source>
</reference>